<evidence type="ECO:0000256" key="1">
    <source>
        <dbReference type="ARBA" id="ARBA00004325"/>
    </source>
</evidence>
<dbReference type="Proteomes" id="UP000655225">
    <property type="component" value="Unassembled WGS sequence"/>
</dbReference>
<dbReference type="AlphaFoldDB" id="A0A835D4P2"/>
<keyword evidence="3 6" id="KW-1133">Transmembrane helix</keyword>
<evidence type="ECO:0000313" key="8">
    <source>
        <dbReference type="EMBL" id="KAF8390373.1"/>
    </source>
</evidence>
<dbReference type="EMBL" id="JABCRI010000018">
    <property type="protein sequence ID" value="KAF8390373.1"/>
    <property type="molecule type" value="Genomic_DNA"/>
</dbReference>
<feature type="transmembrane region" description="Helical" evidence="6">
    <location>
        <begin position="7"/>
        <end position="24"/>
    </location>
</feature>
<dbReference type="PANTHER" id="PTHR12297">
    <property type="entry name" value="HYPOXIA-INDUCBILE GENE 1 HIG1 -RELATED"/>
    <property type="match status" value="1"/>
</dbReference>
<dbReference type="InterPro" id="IPR050355">
    <property type="entry name" value="RCF1"/>
</dbReference>
<name>A0A835D4P2_TETSI</name>
<dbReference type="OMA" id="YGDNPWQ"/>
<feature type="transmembrane region" description="Helical" evidence="6">
    <location>
        <begin position="48"/>
        <end position="67"/>
    </location>
</feature>
<evidence type="ECO:0000256" key="3">
    <source>
        <dbReference type="ARBA" id="ARBA00022989"/>
    </source>
</evidence>
<dbReference type="Gene3D" id="6.10.140.1320">
    <property type="match status" value="1"/>
</dbReference>
<evidence type="ECO:0000256" key="2">
    <source>
        <dbReference type="ARBA" id="ARBA00022692"/>
    </source>
</evidence>
<dbReference type="PROSITE" id="PS51503">
    <property type="entry name" value="HIG1"/>
    <property type="match status" value="1"/>
</dbReference>
<reference evidence="8 9" key="1">
    <citation type="submission" date="2020-04" db="EMBL/GenBank/DDBJ databases">
        <title>Plant Genome Project.</title>
        <authorList>
            <person name="Zhang R.-G."/>
        </authorList>
    </citation>
    <scope>NUCLEOTIDE SEQUENCE [LARGE SCALE GENOMIC DNA]</scope>
    <source>
        <strain evidence="8">YNK0</strain>
        <tissue evidence="8">Leaf</tissue>
    </source>
</reference>
<gene>
    <name evidence="8" type="ORF">HHK36_024899</name>
</gene>
<evidence type="ECO:0000313" key="9">
    <source>
        <dbReference type="Proteomes" id="UP000655225"/>
    </source>
</evidence>
<dbReference type="PANTHER" id="PTHR12297:SF3">
    <property type="entry name" value="HIG1 DOMAIN FAMILY MEMBER 1A"/>
    <property type="match status" value="1"/>
</dbReference>
<comment type="caution">
    <text evidence="8">The sequence shown here is derived from an EMBL/GenBank/DDBJ whole genome shotgun (WGS) entry which is preliminary data.</text>
</comment>
<feature type="transmembrane region" description="Helical" evidence="6">
    <location>
        <begin position="79"/>
        <end position="100"/>
    </location>
</feature>
<evidence type="ECO:0000256" key="6">
    <source>
        <dbReference type="SAM" id="Phobius"/>
    </source>
</evidence>
<protein>
    <recommendedName>
        <fullName evidence="7">HIG1 domain-containing protein</fullName>
    </recommendedName>
</protein>
<evidence type="ECO:0000259" key="7">
    <source>
        <dbReference type="PROSITE" id="PS51503"/>
    </source>
</evidence>
<dbReference type="OrthoDB" id="6604018at2759"/>
<evidence type="ECO:0000256" key="4">
    <source>
        <dbReference type="ARBA" id="ARBA00023128"/>
    </source>
</evidence>
<keyword evidence="5 6" id="KW-0472">Membrane</keyword>
<sequence length="104" mass="11771">MSERRSHFFLVICLYSLIDYFWLMEKMGTTNSELEDLFGQKKRVKNPFVPIGAFMTAGVLTAGLISFRQGNSQLGQKLMRARVVVQGATVALMVGTAYYYGEKF</sequence>
<dbReference type="GO" id="GO:0031966">
    <property type="term" value="C:mitochondrial membrane"/>
    <property type="evidence" value="ECO:0007669"/>
    <property type="project" value="UniProtKB-SubCell"/>
</dbReference>
<keyword evidence="4" id="KW-0496">Mitochondrion</keyword>
<comment type="subcellular location">
    <subcellularLocation>
        <location evidence="1">Mitochondrion membrane</location>
    </subcellularLocation>
</comment>
<accession>A0A835D4P2</accession>
<dbReference type="Pfam" id="PF04588">
    <property type="entry name" value="HIG_1_N"/>
    <property type="match status" value="1"/>
</dbReference>
<dbReference type="InterPro" id="IPR007667">
    <property type="entry name" value="Hypoxia_induced_domain"/>
</dbReference>
<feature type="domain" description="HIG1" evidence="7">
    <location>
        <begin position="14"/>
        <end position="104"/>
    </location>
</feature>
<keyword evidence="9" id="KW-1185">Reference proteome</keyword>
<proteinExistence type="predicted"/>
<organism evidence="8 9">
    <name type="scientific">Tetracentron sinense</name>
    <name type="common">Spur-leaf</name>
    <dbReference type="NCBI Taxonomy" id="13715"/>
    <lineage>
        <taxon>Eukaryota</taxon>
        <taxon>Viridiplantae</taxon>
        <taxon>Streptophyta</taxon>
        <taxon>Embryophyta</taxon>
        <taxon>Tracheophyta</taxon>
        <taxon>Spermatophyta</taxon>
        <taxon>Magnoliopsida</taxon>
        <taxon>Trochodendrales</taxon>
        <taxon>Trochodendraceae</taxon>
        <taxon>Tetracentron</taxon>
    </lineage>
</organism>
<evidence type="ECO:0000256" key="5">
    <source>
        <dbReference type="ARBA" id="ARBA00023136"/>
    </source>
</evidence>
<keyword evidence="2 6" id="KW-0812">Transmembrane</keyword>